<dbReference type="STRING" id="9597.ENSPPAP00000035856"/>
<reference evidence="6" key="3">
    <citation type="submission" date="2025-09" db="UniProtKB">
        <authorList>
            <consortium name="Ensembl"/>
        </authorList>
    </citation>
    <scope>IDENTIFICATION</scope>
</reference>
<dbReference type="GO" id="GO:0003724">
    <property type="term" value="F:RNA helicase activity"/>
    <property type="evidence" value="ECO:0007669"/>
    <property type="project" value="InterPro"/>
</dbReference>
<dbReference type="Proteomes" id="UP000240080">
    <property type="component" value="Chromosome 18"/>
</dbReference>
<proteinExistence type="predicted"/>
<dbReference type="GO" id="GO:0005524">
    <property type="term" value="F:ATP binding"/>
    <property type="evidence" value="ECO:0007669"/>
    <property type="project" value="UniProtKB-KW"/>
</dbReference>
<dbReference type="Ensembl" id="ENSPPAT00000058745.1">
    <property type="protein sequence ID" value="ENSPPAP00000035856.1"/>
    <property type="gene ID" value="ENSPPAG00000040717.1"/>
</dbReference>
<accession>A0A2R9C4Q6</accession>
<keyword evidence="1" id="KW-0547">Nucleotide-binding</keyword>
<dbReference type="GeneTree" id="ENSGT00940000153783"/>
<evidence type="ECO:0000256" key="1">
    <source>
        <dbReference type="ARBA" id="ARBA00022741"/>
    </source>
</evidence>
<keyword evidence="7" id="KW-1185">Reference proteome</keyword>
<name>A0A2R9C4Q6_PANPA</name>
<sequence>TSDGSSDYNREHGGPEGMDPDGIVDNFDDMNLKESLLRGICAYGFEKPSAIRQRAIIFFIKDPKSNSGTWRLYGSLHCLGPTWVNFCSAVFLKPGF</sequence>
<protein>
    <recommendedName>
        <fullName evidence="5">DEAD-box RNA helicase Q domain-containing protein</fullName>
    </recommendedName>
</protein>
<evidence type="ECO:0000256" key="2">
    <source>
        <dbReference type="ARBA" id="ARBA00022840"/>
    </source>
</evidence>
<dbReference type="InterPro" id="IPR014014">
    <property type="entry name" value="RNA_helicase_DEAD_Q_motif"/>
</dbReference>
<reference evidence="6" key="2">
    <citation type="submission" date="2025-08" db="UniProtKB">
        <authorList>
            <consortium name="Ensembl"/>
        </authorList>
    </citation>
    <scope>IDENTIFICATION</scope>
</reference>
<organism evidence="6 7">
    <name type="scientific">Pan paniscus</name>
    <name type="common">Pygmy chimpanzee</name>
    <name type="synonym">Bonobo</name>
    <dbReference type="NCBI Taxonomy" id="9597"/>
    <lineage>
        <taxon>Eukaryota</taxon>
        <taxon>Metazoa</taxon>
        <taxon>Chordata</taxon>
        <taxon>Craniata</taxon>
        <taxon>Vertebrata</taxon>
        <taxon>Euteleostomi</taxon>
        <taxon>Mammalia</taxon>
        <taxon>Eutheria</taxon>
        <taxon>Euarchontoglires</taxon>
        <taxon>Primates</taxon>
        <taxon>Haplorrhini</taxon>
        <taxon>Catarrhini</taxon>
        <taxon>Hominidae</taxon>
        <taxon>Pan</taxon>
    </lineage>
</organism>
<evidence type="ECO:0000256" key="4">
    <source>
        <dbReference type="SAM" id="MobiDB-lite"/>
    </source>
</evidence>
<dbReference type="PROSITE" id="PS51195">
    <property type="entry name" value="Q_MOTIF"/>
    <property type="match status" value="1"/>
</dbReference>
<evidence type="ECO:0000313" key="6">
    <source>
        <dbReference type="Ensembl" id="ENSPPAP00000035856.1"/>
    </source>
</evidence>
<feature type="domain" description="DEAD-box RNA helicase Q" evidence="5">
    <location>
        <begin position="25"/>
        <end position="53"/>
    </location>
</feature>
<dbReference type="Bgee" id="ENSPPAG00000040717">
    <property type="expression patterns" value="Expressed in testis"/>
</dbReference>
<dbReference type="EMBL" id="AJFE02061035">
    <property type="status" value="NOT_ANNOTATED_CDS"/>
    <property type="molecule type" value="Genomic_DNA"/>
</dbReference>
<feature type="region of interest" description="Disordered" evidence="4">
    <location>
        <begin position="1"/>
        <end position="23"/>
    </location>
</feature>
<evidence type="ECO:0000256" key="3">
    <source>
        <dbReference type="PROSITE-ProRule" id="PRU00552"/>
    </source>
</evidence>
<dbReference type="AlphaFoldDB" id="A0A2R9C4Q6"/>
<keyword evidence="2" id="KW-0067">ATP-binding</keyword>
<feature type="short sequence motif" description="Q motif" evidence="3">
    <location>
        <begin position="25"/>
        <end position="53"/>
    </location>
</feature>
<reference evidence="6 7" key="1">
    <citation type="journal article" date="2012" name="Nature">
        <title>The bonobo genome compared with the chimpanzee and human genomes.</title>
        <authorList>
            <person name="Prufer K."/>
            <person name="Munch K."/>
            <person name="Hellmann I."/>
            <person name="Akagi K."/>
            <person name="Miller J.R."/>
            <person name="Walenz B."/>
            <person name="Koren S."/>
            <person name="Sutton G."/>
            <person name="Kodira C."/>
            <person name="Winer R."/>
            <person name="Knight J.R."/>
            <person name="Mullikin J.C."/>
            <person name="Meader S.J."/>
            <person name="Ponting C.P."/>
            <person name="Lunter G."/>
            <person name="Higashino S."/>
            <person name="Hobolth A."/>
            <person name="Dutheil J."/>
            <person name="Karakoc E."/>
            <person name="Alkan C."/>
            <person name="Sajjadian S."/>
            <person name="Catacchio C.R."/>
            <person name="Ventura M."/>
            <person name="Marques-Bonet T."/>
            <person name="Eichler E.E."/>
            <person name="Andre C."/>
            <person name="Atencia R."/>
            <person name="Mugisha L."/>
            <person name="Junhold J."/>
            <person name="Patterson N."/>
            <person name="Siebauer M."/>
            <person name="Good J.M."/>
            <person name="Fischer A."/>
            <person name="Ptak S.E."/>
            <person name="Lachmann M."/>
            <person name="Symer D.E."/>
            <person name="Mailund T."/>
            <person name="Schierup M.H."/>
            <person name="Andres A.M."/>
            <person name="Kelso J."/>
            <person name="Paabo S."/>
        </authorList>
    </citation>
    <scope>NUCLEOTIDE SEQUENCE [LARGE SCALE GENOMIC DNA]</scope>
</reference>
<evidence type="ECO:0000259" key="5">
    <source>
        <dbReference type="PROSITE" id="PS51195"/>
    </source>
</evidence>
<evidence type="ECO:0000313" key="7">
    <source>
        <dbReference type="Proteomes" id="UP000240080"/>
    </source>
</evidence>